<organism evidence="1 2">
    <name type="scientific">Lysinibacillus fusiformis</name>
    <dbReference type="NCBI Taxonomy" id="28031"/>
    <lineage>
        <taxon>Bacteria</taxon>
        <taxon>Bacillati</taxon>
        <taxon>Bacillota</taxon>
        <taxon>Bacilli</taxon>
        <taxon>Bacillales</taxon>
        <taxon>Bacillaceae</taxon>
        <taxon>Lysinibacillus</taxon>
    </lineage>
</organism>
<accession>A0A1E4R2G8</accession>
<gene>
    <name evidence="1" type="ORF">BG258_01485</name>
</gene>
<proteinExistence type="predicted"/>
<sequence length="241" mass="27535">MKIYNSMEQERISSPFNRKKFLQRKEAGDAYRKNAMYFQPKKNPLLLELENLLLGRTDQDLYEQQQEDTEVVTPQQQAIMEDLQQTSKNVHAHEQVYKWASGNHDGAPVVNNPDLNDTLQVLEQMRTAALSSSKPSTQDVRLAENVNAQIQHILHEVNSTVDAIDEQDQPFVNEVTTVKVPERFSKELKLDPFADTIFGKSHDATLKLRAFKQASEKYAAHVQMTKNGYRPGNDSMFSLIA</sequence>
<dbReference type="Proteomes" id="UP000094784">
    <property type="component" value="Unassembled WGS sequence"/>
</dbReference>
<dbReference type="AlphaFoldDB" id="A0A1E4R2G8"/>
<protein>
    <submittedName>
        <fullName evidence="1">Uncharacterized protein</fullName>
    </submittedName>
</protein>
<dbReference type="EMBL" id="MECQ01000001">
    <property type="protein sequence ID" value="ODV54647.1"/>
    <property type="molecule type" value="Genomic_DNA"/>
</dbReference>
<comment type="caution">
    <text evidence="1">The sequence shown here is derived from an EMBL/GenBank/DDBJ whole genome shotgun (WGS) entry which is preliminary data.</text>
</comment>
<reference evidence="1 2" key="1">
    <citation type="submission" date="2016-09" db="EMBL/GenBank/DDBJ databases">
        <title>Draft genome sequence of the soil isolate, Lysinibacillus fusiformis M5, a potential hypoxanthine producer.</title>
        <authorList>
            <person name="Gallegos-Monterrosa R."/>
            <person name="Maroti G."/>
            <person name="Balint B."/>
            <person name="Kovacs A.T."/>
        </authorList>
    </citation>
    <scope>NUCLEOTIDE SEQUENCE [LARGE SCALE GENOMIC DNA]</scope>
    <source>
        <strain evidence="1 2">M5</strain>
    </source>
</reference>
<name>A0A1E4R2G8_9BACI</name>
<evidence type="ECO:0000313" key="2">
    <source>
        <dbReference type="Proteomes" id="UP000094784"/>
    </source>
</evidence>
<dbReference type="OrthoDB" id="292377at2"/>
<evidence type="ECO:0000313" key="1">
    <source>
        <dbReference type="EMBL" id="ODV54647.1"/>
    </source>
</evidence>
<dbReference type="RefSeq" id="WP_069479910.1">
    <property type="nucleotide sequence ID" value="NZ_KV766182.1"/>
</dbReference>